<organism evidence="3 4">
    <name type="scientific">Mariniphaga anaerophila</name>
    <dbReference type="NCBI Taxonomy" id="1484053"/>
    <lineage>
        <taxon>Bacteria</taxon>
        <taxon>Pseudomonadati</taxon>
        <taxon>Bacteroidota</taxon>
        <taxon>Bacteroidia</taxon>
        <taxon>Marinilabiliales</taxon>
        <taxon>Prolixibacteraceae</taxon>
        <taxon>Mariniphaga</taxon>
    </lineage>
</organism>
<accession>A0A1M5ABM1</accession>
<dbReference type="GO" id="GO:0004175">
    <property type="term" value="F:endopeptidase activity"/>
    <property type="evidence" value="ECO:0007669"/>
    <property type="project" value="UniProtKB-ARBA"/>
</dbReference>
<evidence type="ECO:0000259" key="2">
    <source>
        <dbReference type="Pfam" id="PF02517"/>
    </source>
</evidence>
<dbReference type="OrthoDB" id="193898at2"/>
<feature type="signal peptide" evidence="1">
    <location>
        <begin position="1"/>
        <end position="21"/>
    </location>
</feature>
<dbReference type="GO" id="GO:0006508">
    <property type="term" value="P:proteolysis"/>
    <property type="evidence" value="ECO:0007669"/>
    <property type="project" value="UniProtKB-KW"/>
</dbReference>
<dbReference type="Pfam" id="PF02517">
    <property type="entry name" value="Rce1-like"/>
    <property type="match status" value="1"/>
</dbReference>
<gene>
    <name evidence="3" type="ORF">SAMN05444274_104260</name>
</gene>
<dbReference type="GO" id="GO:0080120">
    <property type="term" value="P:CAAX-box protein maturation"/>
    <property type="evidence" value="ECO:0007669"/>
    <property type="project" value="UniProtKB-ARBA"/>
</dbReference>
<name>A0A1M5ABM1_9BACT</name>
<keyword evidence="1" id="KW-0732">Signal</keyword>
<dbReference type="RefSeq" id="WP_073001299.1">
    <property type="nucleotide sequence ID" value="NZ_FQUM01000004.1"/>
</dbReference>
<dbReference type="InterPro" id="IPR003675">
    <property type="entry name" value="Rce1/LyrA-like_dom"/>
</dbReference>
<sequence length="311" mass="34779">MTRFFLFLLFFPMATNLFAQASDSISSESPGLLPQWTLFVPGASYYYQKNYVKGTAFAALEIGGVFMGIKHAQTLKNNSTSPYYNYPLFLGLQAFQTEKLTNFKSQLEVIKHHNPGFRYHNISEKDLYLAPFKIENIVTPITGGMVLLAGVFLAIEKHQEKHTISQVDQMYFLNRYIPRNQALTAFGATSLAMSWSAGVGEEYIMRNYVLPILDYKHGQTKGLIMSSVAFGALHFSNLAFAEKPDLKGTLLQVTQATALGFILGRDVQKRGYNIGPAVAAHMWYDAVLMLGSFLINPEDNFLGVNIRLGIN</sequence>
<dbReference type="EMBL" id="FQUM01000004">
    <property type="protein sequence ID" value="SHF27446.1"/>
    <property type="molecule type" value="Genomic_DNA"/>
</dbReference>
<keyword evidence="4" id="KW-1185">Reference proteome</keyword>
<proteinExistence type="predicted"/>
<keyword evidence="3" id="KW-0378">Hydrolase</keyword>
<protein>
    <submittedName>
        <fullName evidence="3">CAAX protease self-immunity</fullName>
    </submittedName>
</protein>
<keyword evidence="3" id="KW-0645">Protease</keyword>
<feature type="domain" description="CAAX prenyl protease 2/Lysostaphin resistance protein A-like" evidence="2">
    <location>
        <begin position="190"/>
        <end position="287"/>
    </location>
</feature>
<reference evidence="3 4" key="1">
    <citation type="submission" date="2016-11" db="EMBL/GenBank/DDBJ databases">
        <authorList>
            <person name="Jaros S."/>
            <person name="Januszkiewicz K."/>
            <person name="Wedrychowicz H."/>
        </authorList>
    </citation>
    <scope>NUCLEOTIDE SEQUENCE [LARGE SCALE GENOMIC DNA]</scope>
    <source>
        <strain evidence="3 4">DSM 26910</strain>
    </source>
</reference>
<dbReference type="Proteomes" id="UP000184164">
    <property type="component" value="Unassembled WGS sequence"/>
</dbReference>
<evidence type="ECO:0000313" key="4">
    <source>
        <dbReference type="Proteomes" id="UP000184164"/>
    </source>
</evidence>
<feature type="chain" id="PRO_5009908735" evidence="1">
    <location>
        <begin position="22"/>
        <end position="311"/>
    </location>
</feature>
<dbReference type="AlphaFoldDB" id="A0A1M5ABM1"/>
<evidence type="ECO:0000256" key="1">
    <source>
        <dbReference type="SAM" id="SignalP"/>
    </source>
</evidence>
<evidence type="ECO:0000313" key="3">
    <source>
        <dbReference type="EMBL" id="SHF27446.1"/>
    </source>
</evidence>